<dbReference type="RefSeq" id="WP_014269583.1">
    <property type="nucleotide sequence ID" value="NC_016633.1"/>
</dbReference>
<keyword evidence="12" id="KW-1185">Reference proteome</keyword>
<dbReference type="EMBL" id="CP003155">
    <property type="protein sequence ID" value="AEV28734.1"/>
    <property type="molecule type" value="Genomic_DNA"/>
</dbReference>
<feature type="transmembrane region" description="Helical" evidence="9">
    <location>
        <begin position="138"/>
        <end position="162"/>
    </location>
</feature>
<dbReference type="GO" id="GO:0005886">
    <property type="term" value="C:plasma membrane"/>
    <property type="evidence" value="ECO:0007669"/>
    <property type="project" value="UniProtKB-SubCell"/>
</dbReference>
<accession>G8QQV3</accession>
<dbReference type="eggNOG" id="COG3090">
    <property type="taxonomic scope" value="Bacteria"/>
</dbReference>
<dbReference type="InterPro" id="IPR007387">
    <property type="entry name" value="TRAP_DctQ"/>
</dbReference>
<dbReference type="KEGG" id="sgp:SpiGrapes_0908"/>
<dbReference type="Proteomes" id="UP000005632">
    <property type="component" value="Chromosome"/>
</dbReference>
<evidence type="ECO:0000256" key="5">
    <source>
        <dbReference type="ARBA" id="ARBA00022692"/>
    </source>
</evidence>
<dbReference type="OrthoDB" id="359827at2"/>
<comment type="similarity">
    <text evidence="8">Belongs to the TRAP transporter small permease family.</text>
</comment>
<keyword evidence="6 9" id="KW-1133">Transmembrane helix</keyword>
<dbReference type="PANTHER" id="PTHR35011">
    <property type="entry name" value="2,3-DIKETO-L-GULONATE TRAP TRANSPORTER SMALL PERMEASE PROTEIN YIAM"/>
    <property type="match status" value="1"/>
</dbReference>
<dbReference type="PANTHER" id="PTHR35011:SF11">
    <property type="entry name" value="TRAP TRANSPORTER SMALL PERMEASE PROTEIN"/>
    <property type="match status" value="1"/>
</dbReference>
<keyword evidence="2" id="KW-0813">Transport</keyword>
<evidence type="ECO:0000313" key="11">
    <source>
        <dbReference type="EMBL" id="AEV28734.1"/>
    </source>
</evidence>
<feature type="transmembrane region" description="Helical" evidence="9">
    <location>
        <begin position="21"/>
        <end position="42"/>
    </location>
</feature>
<evidence type="ECO:0000256" key="7">
    <source>
        <dbReference type="ARBA" id="ARBA00023136"/>
    </source>
</evidence>
<feature type="transmembrane region" description="Helical" evidence="9">
    <location>
        <begin position="98"/>
        <end position="118"/>
    </location>
</feature>
<name>G8QQV3_SPHPG</name>
<feature type="transmembrane region" description="Helical" evidence="9">
    <location>
        <begin position="62"/>
        <end position="86"/>
    </location>
</feature>
<keyword evidence="5 9" id="KW-0812">Transmembrane</keyword>
<dbReference type="GO" id="GO:0022857">
    <property type="term" value="F:transmembrane transporter activity"/>
    <property type="evidence" value="ECO:0007669"/>
    <property type="project" value="TreeGrafter"/>
</dbReference>
<evidence type="ECO:0000256" key="8">
    <source>
        <dbReference type="ARBA" id="ARBA00038436"/>
    </source>
</evidence>
<evidence type="ECO:0000256" key="1">
    <source>
        <dbReference type="ARBA" id="ARBA00004429"/>
    </source>
</evidence>
<dbReference type="GO" id="GO:0015740">
    <property type="term" value="P:C4-dicarboxylate transport"/>
    <property type="evidence" value="ECO:0007669"/>
    <property type="project" value="TreeGrafter"/>
</dbReference>
<keyword evidence="4" id="KW-0997">Cell inner membrane</keyword>
<dbReference type="InterPro" id="IPR055348">
    <property type="entry name" value="DctQ"/>
</dbReference>
<evidence type="ECO:0000256" key="2">
    <source>
        <dbReference type="ARBA" id="ARBA00022448"/>
    </source>
</evidence>
<protein>
    <submittedName>
        <fullName evidence="11">TRAP-type C4-dicarboxylate transport system, small permease component</fullName>
    </submittedName>
</protein>
<evidence type="ECO:0000259" key="10">
    <source>
        <dbReference type="Pfam" id="PF04290"/>
    </source>
</evidence>
<keyword evidence="7 9" id="KW-0472">Membrane</keyword>
<evidence type="ECO:0000256" key="4">
    <source>
        <dbReference type="ARBA" id="ARBA00022519"/>
    </source>
</evidence>
<dbReference type="AlphaFoldDB" id="G8QQV3"/>
<evidence type="ECO:0000256" key="3">
    <source>
        <dbReference type="ARBA" id="ARBA00022475"/>
    </source>
</evidence>
<proteinExistence type="inferred from homology"/>
<comment type="subcellular location">
    <subcellularLocation>
        <location evidence="1">Cell inner membrane</location>
        <topology evidence="1">Multi-pass membrane protein</topology>
    </subcellularLocation>
</comment>
<reference evidence="11 12" key="1">
    <citation type="submission" date="2011-11" db="EMBL/GenBank/DDBJ databases">
        <title>Complete sequence of Spirochaeta sp. grapes.</title>
        <authorList>
            <consortium name="US DOE Joint Genome Institute"/>
            <person name="Lucas S."/>
            <person name="Han J."/>
            <person name="Lapidus A."/>
            <person name="Cheng J.-F."/>
            <person name="Goodwin L."/>
            <person name="Pitluck S."/>
            <person name="Peters L."/>
            <person name="Ovchinnikova G."/>
            <person name="Munk A.C."/>
            <person name="Detter J.C."/>
            <person name="Han C."/>
            <person name="Tapia R."/>
            <person name="Land M."/>
            <person name="Hauser L."/>
            <person name="Kyrpides N."/>
            <person name="Ivanova N."/>
            <person name="Pagani I."/>
            <person name="Ritalahtilisa K."/>
            <person name="Loeffler F."/>
            <person name="Woyke T."/>
        </authorList>
    </citation>
    <scope>NUCLEOTIDE SEQUENCE [LARGE SCALE GENOMIC DNA]</scope>
    <source>
        <strain evidence="12">ATCC BAA-1885 / DSM 22778 / Grapes</strain>
    </source>
</reference>
<gene>
    <name evidence="11" type="ordered locus">SpiGrapes_0908</name>
</gene>
<dbReference type="STRING" id="158190.SpiGrapes_0908"/>
<dbReference type="HOGENOM" id="CLU_086356_9_1_12"/>
<dbReference type="Pfam" id="PF04290">
    <property type="entry name" value="DctQ"/>
    <property type="match status" value="1"/>
</dbReference>
<evidence type="ECO:0000256" key="6">
    <source>
        <dbReference type="ARBA" id="ARBA00022989"/>
    </source>
</evidence>
<sequence>MLKIRTYLTLMKRAIDILIQGMRYVCAFLLVIMIAITFVQVVMRFCFNAPFSWAEEVTLMVLVWFGYICMSVDIFTDTHAALYFLYNKLPAPLRKGADLFRHGILAWLFVEMVQYGLVITKINAPKPQPATHFSQGLLFAPLVVCGTLMVLFAGLNFLLALATPLSEYRTNLEKTKTIEEINIERGGV</sequence>
<evidence type="ECO:0000256" key="9">
    <source>
        <dbReference type="SAM" id="Phobius"/>
    </source>
</evidence>
<feature type="domain" description="Tripartite ATP-independent periplasmic transporters DctQ component" evidence="10">
    <location>
        <begin position="33"/>
        <end position="161"/>
    </location>
</feature>
<evidence type="ECO:0000313" key="12">
    <source>
        <dbReference type="Proteomes" id="UP000005632"/>
    </source>
</evidence>
<organism evidence="11 12">
    <name type="scientific">Sphaerochaeta pleomorpha (strain ATCC BAA-1885 / DSM 22778 / Grapes)</name>
    <dbReference type="NCBI Taxonomy" id="158190"/>
    <lineage>
        <taxon>Bacteria</taxon>
        <taxon>Pseudomonadati</taxon>
        <taxon>Spirochaetota</taxon>
        <taxon>Spirochaetia</taxon>
        <taxon>Spirochaetales</taxon>
        <taxon>Sphaerochaetaceae</taxon>
        <taxon>Sphaerochaeta</taxon>
    </lineage>
</organism>
<keyword evidence="3" id="KW-1003">Cell membrane</keyword>